<name>A0A8H6E7N3_PETAA</name>
<dbReference type="EMBL" id="SPNV01000096">
    <property type="protein sequence ID" value="KAF5861573.1"/>
    <property type="molecule type" value="Genomic_DNA"/>
</dbReference>
<dbReference type="Proteomes" id="UP000541154">
    <property type="component" value="Unassembled WGS sequence"/>
</dbReference>
<evidence type="ECO:0000313" key="3">
    <source>
        <dbReference type="Proteomes" id="UP000541154"/>
    </source>
</evidence>
<comment type="caution">
    <text evidence="2">The sequence shown here is derived from an EMBL/GenBank/DDBJ whole genome shotgun (WGS) entry which is preliminary data.</text>
</comment>
<protein>
    <submittedName>
        <fullName evidence="2">Uncharacterized protein</fullName>
    </submittedName>
</protein>
<proteinExistence type="predicted"/>
<sequence>MAPLEIWASWILPVGPDEDPVSSTPSEHKDLTWATQPPRDPQGSMPTSDNAPGGTW</sequence>
<accession>A0A8H6E7N3</accession>
<evidence type="ECO:0000313" key="2">
    <source>
        <dbReference type="EMBL" id="KAF5861573.1"/>
    </source>
</evidence>
<gene>
    <name evidence="2" type="ORF">ETB97_012823</name>
</gene>
<organism evidence="2 3">
    <name type="scientific">Petromyces alliaceus</name>
    <name type="common">Aspergillus alliaceus</name>
    <dbReference type="NCBI Taxonomy" id="209559"/>
    <lineage>
        <taxon>Eukaryota</taxon>
        <taxon>Fungi</taxon>
        <taxon>Dikarya</taxon>
        <taxon>Ascomycota</taxon>
        <taxon>Pezizomycotina</taxon>
        <taxon>Eurotiomycetes</taxon>
        <taxon>Eurotiomycetidae</taxon>
        <taxon>Eurotiales</taxon>
        <taxon>Aspergillaceae</taxon>
        <taxon>Aspergillus</taxon>
        <taxon>Aspergillus subgen. Circumdati</taxon>
    </lineage>
</organism>
<keyword evidence="3" id="KW-1185">Reference proteome</keyword>
<evidence type="ECO:0000256" key="1">
    <source>
        <dbReference type="SAM" id="MobiDB-lite"/>
    </source>
</evidence>
<dbReference type="AlphaFoldDB" id="A0A8H6E7N3"/>
<reference evidence="2 3" key="1">
    <citation type="submission" date="2019-04" db="EMBL/GenBank/DDBJ databases">
        <title>Aspergillus burnettii sp. nov., novel species from soil in southeast Queensland.</title>
        <authorList>
            <person name="Gilchrist C.L.M."/>
            <person name="Pitt J.I."/>
            <person name="Lange L."/>
            <person name="Lacey H.J."/>
            <person name="Vuong D."/>
            <person name="Midgley D.J."/>
            <person name="Greenfield P."/>
            <person name="Bradbury M."/>
            <person name="Lacey E."/>
            <person name="Busk P.K."/>
            <person name="Pilgaard B."/>
            <person name="Chooi Y.H."/>
            <person name="Piggott A.M."/>
        </authorList>
    </citation>
    <scope>NUCLEOTIDE SEQUENCE [LARGE SCALE GENOMIC DNA]</scope>
    <source>
        <strain evidence="2 3">FRR 5400</strain>
    </source>
</reference>
<feature type="region of interest" description="Disordered" evidence="1">
    <location>
        <begin position="12"/>
        <end position="56"/>
    </location>
</feature>